<feature type="domain" description="STAS" evidence="6">
    <location>
        <begin position="441"/>
        <end position="555"/>
    </location>
</feature>
<comment type="caution">
    <text evidence="7">The sequence shown here is derived from an EMBL/GenBank/DDBJ whole genome shotgun (WGS) entry which is preliminary data.</text>
</comment>
<feature type="transmembrane region" description="Helical" evidence="5">
    <location>
        <begin position="253"/>
        <end position="271"/>
    </location>
</feature>
<feature type="transmembrane region" description="Helical" evidence="5">
    <location>
        <begin position="385"/>
        <end position="417"/>
    </location>
</feature>
<dbReference type="Proteomes" id="UP001205890">
    <property type="component" value="Unassembled WGS sequence"/>
</dbReference>
<reference evidence="7 8" key="1">
    <citation type="submission" date="2022-07" db="EMBL/GenBank/DDBJ databases">
        <authorList>
            <person name="Li W.-J."/>
            <person name="Deng Q.-Q."/>
        </authorList>
    </citation>
    <scope>NUCLEOTIDE SEQUENCE [LARGE SCALE GENOMIC DNA]</scope>
    <source>
        <strain evidence="7 8">SYSU M60028</strain>
    </source>
</reference>
<evidence type="ECO:0000256" key="1">
    <source>
        <dbReference type="ARBA" id="ARBA00004141"/>
    </source>
</evidence>
<evidence type="ECO:0000259" key="6">
    <source>
        <dbReference type="PROSITE" id="PS50801"/>
    </source>
</evidence>
<accession>A0ABT1LHY4</accession>
<sequence>MPLMSWIRPASLLAWTRGYDASRLRADVPAGLALAAFCIPESIAYATLAGLSPVTGLYAYVGAGVGYALFGASPRLAVGPTSALSVLLPTALAGLAAGDPDRYAALAAATAMLVAAVCLAAWLLRAAQLSAFISDTILLGFKTGAALYIASTQLPKLFGVTSGGETFFPRLAALWTQLPNLHWPSLAVGLAALALFLLLERLLPRRPTTLIVVGLALAASRWLDLPGHGVATGGTIAQGLPPFGLPAVRPDDIAALLPLALACFFLGFVETSSTARSFAAREGAPFDPDRELLGIGAANLGAGLVRGYPVSGGLSQTAVNDLGGATSPVALLVNSAAILVVLVMFADVLGGLPEPVLAALVLVAARHLVGFDDMRRLGASAREELAIAVMAMLGVLSLGVLNGVLVAAVASLALIIARLTLPSIAELGRDPETGGFVSLANRPHAETAPGAVVLRPDQPFIYVNAEAARRALLEAVERTPDARLLVLDFSPVTTTDLTAAASLKALARTLRARGVALRIANLRDEVAARLASLGVRPDELDLTPHVRIREALAEHGFAPAGPRRERDIDTDGPLR</sequence>
<organism evidence="7 8">
    <name type="scientific">Alsobacter ponti</name>
    <dbReference type="NCBI Taxonomy" id="2962936"/>
    <lineage>
        <taxon>Bacteria</taxon>
        <taxon>Pseudomonadati</taxon>
        <taxon>Pseudomonadota</taxon>
        <taxon>Alphaproteobacteria</taxon>
        <taxon>Hyphomicrobiales</taxon>
        <taxon>Alsobacteraceae</taxon>
        <taxon>Alsobacter</taxon>
    </lineage>
</organism>
<dbReference type="InterPro" id="IPR001902">
    <property type="entry name" value="SLC26A/SulP_fam"/>
</dbReference>
<dbReference type="SUPFAM" id="SSF52091">
    <property type="entry name" value="SpoIIaa-like"/>
    <property type="match status" value="1"/>
</dbReference>
<dbReference type="Pfam" id="PF00916">
    <property type="entry name" value="Sulfate_transp"/>
    <property type="match status" value="1"/>
</dbReference>
<protein>
    <submittedName>
        <fullName evidence="7">SulP family inorganic anion transporter</fullName>
    </submittedName>
</protein>
<evidence type="ECO:0000256" key="5">
    <source>
        <dbReference type="SAM" id="Phobius"/>
    </source>
</evidence>
<evidence type="ECO:0000313" key="7">
    <source>
        <dbReference type="EMBL" id="MCP8940706.1"/>
    </source>
</evidence>
<dbReference type="PROSITE" id="PS50801">
    <property type="entry name" value="STAS"/>
    <property type="match status" value="1"/>
</dbReference>
<evidence type="ECO:0000256" key="4">
    <source>
        <dbReference type="ARBA" id="ARBA00023136"/>
    </source>
</evidence>
<dbReference type="Pfam" id="PF01740">
    <property type="entry name" value="STAS"/>
    <property type="match status" value="1"/>
</dbReference>
<dbReference type="InterPro" id="IPR002645">
    <property type="entry name" value="STAS_dom"/>
</dbReference>
<feature type="transmembrane region" description="Helical" evidence="5">
    <location>
        <begin position="77"/>
        <end position="97"/>
    </location>
</feature>
<name>A0ABT1LHY4_9HYPH</name>
<comment type="subcellular location">
    <subcellularLocation>
        <location evidence="1">Membrane</location>
        <topology evidence="1">Multi-pass membrane protein</topology>
    </subcellularLocation>
</comment>
<dbReference type="Gene3D" id="3.30.750.24">
    <property type="entry name" value="STAS domain"/>
    <property type="match status" value="1"/>
</dbReference>
<feature type="transmembrane region" description="Helical" evidence="5">
    <location>
        <begin position="331"/>
        <end position="364"/>
    </location>
</feature>
<feature type="transmembrane region" description="Helical" evidence="5">
    <location>
        <begin position="131"/>
        <end position="150"/>
    </location>
</feature>
<keyword evidence="8" id="KW-1185">Reference proteome</keyword>
<gene>
    <name evidence="7" type="ORF">NK718_19440</name>
</gene>
<keyword evidence="4 5" id="KW-0472">Membrane</keyword>
<dbReference type="RefSeq" id="WP_254745727.1">
    <property type="nucleotide sequence ID" value="NZ_JANCLU010000025.1"/>
</dbReference>
<evidence type="ECO:0000256" key="2">
    <source>
        <dbReference type="ARBA" id="ARBA00022692"/>
    </source>
</evidence>
<evidence type="ECO:0000256" key="3">
    <source>
        <dbReference type="ARBA" id="ARBA00022989"/>
    </source>
</evidence>
<dbReference type="PANTHER" id="PTHR11814">
    <property type="entry name" value="SULFATE TRANSPORTER"/>
    <property type="match status" value="1"/>
</dbReference>
<dbReference type="InterPro" id="IPR011547">
    <property type="entry name" value="SLC26A/SulP_dom"/>
</dbReference>
<dbReference type="InterPro" id="IPR036513">
    <property type="entry name" value="STAS_dom_sf"/>
</dbReference>
<feature type="transmembrane region" description="Helical" evidence="5">
    <location>
        <begin position="181"/>
        <end position="199"/>
    </location>
</feature>
<feature type="transmembrane region" description="Helical" evidence="5">
    <location>
        <begin position="206"/>
        <end position="223"/>
    </location>
</feature>
<feature type="transmembrane region" description="Helical" evidence="5">
    <location>
        <begin position="103"/>
        <end position="124"/>
    </location>
</feature>
<evidence type="ECO:0000313" key="8">
    <source>
        <dbReference type="Proteomes" id="UP001205890"/>
    </source>
</evidence>
<keyword evidence="3 5" id="KW-1133">Transmembrane helix</keyword>
<dbReference type="CDD" id="cd07042">
    <property type="entry name" value="STAS_SulP_like_sulfate_transporter"/>
    <property type="match status" value="1"/>
</dbReference>
<feature type="transmembrane region" description="Helical" evidence="5">
    <location>
        <begin position="45"/>
        <end position="70"/>
    </location>
</feature>
<proteinExistence type="predicted"/>
<dbReference type="EMBL" id="JANCLU010000025">
    <property type="protein sequence ID" value="MCP8940706.1"/>
    <property type="molecule type" value="Genomic_DNA"/>
</dbReference>
<keyword evidence="2 5" id="KW-0812">Transmembrane</keyword>